<reference evidence="2" key="2">
    <citation type="journal article" date="2015" name="Data Brief">
        <title>Shoot transcriptome of the giant reed, Arundo donax.</title>
        <authorList>
            <person name="Barrero R.A."/>
            <person name="Guerrero F.D."/>
            <person name="Moolhuijzen P."/>
            <person name="Goolsby J.A."/>
            <person name="Tidwell J."/>
            <person name="Bellgard S.E."/>
            <person name="Bellgard M.I."/>
        </authorList>
    </citation>
    <scope>NUCLEOTIDE SEQUENCE</scope>
    <source>
        <tissue evidence="2">Shoot tissue taken approximately 20 cm above the soil surface</tissue>
    </source>
</reference>
<protein>
    <submittedName>
        <fullName evidence="2">Uncharacterized protein</fullName>
    </submittedName>
</protein>
<evidence type="ECO:0000313" key="2">
    <source>
        <dbReference type="EMBL" id="JAE33797.1"/>
    </source>
</evidence>
<evidence type="ECO:0000256" key="1">
    <source>
        <dbReference type="SAM" id="MobiDB-lite"/>
    </source>
</evidence>
<reference evidence="2" key="1">
    <citation type="submission" date="2014-09" db="EMBL/GenBank/DDBJ databases">
        <authorList>
            <person name="Magalhaes I.L.F."/>
            <person name="Oliveira U."/>
            <person name="Santos F.R."/>
            <person name="Vidigal T.H.D.A."/>
            <person name="Brescovit A.D."/>
            <person name="Santos A.J."/>
        </authorList>
    </citation>
    <scope>NUCLEOTIDE SEQUENCE</scope>
    <source>
        <tissue evidence="2">Shoot tissue taken approximately 20 cm above the soil surface</tissue>
    </source>
</reference>
<feature type="region of interest" description="Disordered" evidence="1">
    <location>
        <begin position="1"/>
        <end position="21"/>
    </location>
</feature>
<name>A0A0A9HAM2_ARUDO</name>
<organism evidence="2">
    <name type="scientific">Arundo donax</name>
    <name type="common">Giant reed</name>
    <name type="synonym">Donax arundinaceus</name>
    <dbReference type="NCBI Taxonomy" id="35708"/>
    <lineage>
        <taxon>Eukaryota</taxon>
        <taxon>Viridiplantae</taxon>
        <taxon>Streptophyta</taxon>
        <taxon>Embryophyta</taxon>
        <taxon>Tracheophyta</taxon>
        <taxon>Spermatophyta</taxon>
        <taxon>Magnoliopsida</taxon>
        <taxon>Liliopsida</taxon>
        <taxon>Poales</taxon>
        <taxon>Poaceae</taxon>
        <taxon>PACMAD clade</taxon>
        <taxon>Arundinoideae</taxon>
        <taxon>Arundineae</taxon>
        <taxon>Arundo</taxon>
    </lineage>
</organism>
<dbReference type="EMBL" id="GBRH01164099">
    <property type="protein sequence ID" value="JAE33797.1"/>
    <property type="molecule type" value="Transcribed_RNA"/>
</dbReference>
<dbReference type="AlphaFoldDB" id="A0A0A9HAM2"/>
<accession>A0A0A9HAM2</accession>
<sequence length="46" mass="4941">MDLMRSSSFPPGSSWDRKTRQPFPGRSTAVLCFLTPPASSVGLLSA</sequence>
<feature type="compositionally biased region" description="Polar residues" evidence="1">
    <location>
        <begin position="1"/>
        <end position="11"/>
    </location>
</feature>
<proteinExistence type="predicted"/>